<evidence type="ECO:0000313" key="4">
    <source>
        <dbReference type="EMBL" id="KAJ6438137.1"/>
    </source>
</evidence>
<evidence type="ECO:0000256" key="2">
    <source>
        <dbReference type="RuleBase" id="RU361163"/>
    </source>
</evidence>
<keyword evidence="2" id="KW-0624">Polysaccharide degradation</keyword>
<protein>
    <submittedName>
        <fullName evidence="4">Xyloglucan-specific endoglucanase protein</fullName>
    </submittedName>
</protein>
<dbReference type="Gene3D" id="2.60.120.180">
    <property type="match status" value="1"/>
</dbReference>
<sequence length="321" mass="35408">MLRWLVNFGFLALPVGVTIGILLGLQAQRHATGGPPLFQPPTGPDGAPPLNNKLTIVQSCRKEDGIHPKVKDGAQEFTLNPNQWGTKEGDPGFLCMNVTTFNNQTYATPQTAPEWTIWWQYDQLTGDGNNVHAFPNVLVDGKVFPLAVKDVSKIDFDMQWRMRLDNKTGPTDIDELTTNNVNANVAVDMFLDTDKTAAESSEKAHFEIMIWFAALGAGTKAVNEKAGNSVATYTVNGTTFDLFAGKNGNNQMVLTWKAQTTVDDFHGDINPFIEEIVKLKNADYITDSHYLGYLSFGSEAYFSAKPVTFHVPSMRVDVQKA</sequence>
<keyword evidence="3" id="KW-0812">Transmembrane</keyword>
<dbReference type="Pfam" id="PF01670">
    <property type="entry name" value="Glyco_hydro_12"/>
    <property type="match status" value="1"/>
</dbReference>
<reference evidence="4" key="1">
    <citation type="submission" date="2023-01" db="EMBL/GenBank/DDBJ databases">
        <title>The growth and conidiation of Purpureocillium lavendulum are regulated by nitrogen source and histone H3K14 acetylation.</title>
        <authorList>
            <person name="Tang P."/>
            <person name="Han J."/>
            <person name="Zhang C."/>
            <person name="Tang P."/>
            <person name="Qi F."/>
            <person name="Zhang K."/>
            <person name="Liang L."/>
        </authorList>
    </citation>
    <scope>NUCLEOTIDE SEQUENCE</scope>
    <source>
        <strain evidence="4">YMF1.00683</strain>
    </source>
</reference>
<dbReference type="InterPro" id="IPR013319">
    <property type="entry name" value="GH11/12"/>
</dbReference>
<comment type="caution">
    <text evidence="4">The sequence shown here is derived from an EMBL/GenBank/DDBJ whole genome shotgun (WGS) entry which is preliminary data.</text>
</comment>
<evidence type="ECO:0000256" key="3">
    <source>
        <dbReference type="SAM" id="Phobius"/>
    </source>
</evidence>
<keyword evidence="3" id="KW-0472">Membrane</keyword>
<dbReference type="AlphaFoldDB" id="A0AB34FI48"/>
<gene>
    <name evidence="4" type="ORF">O9K51_08726</name>
</gene>
<dbReference type="GO" id="GO:0000272">
    <property type="term" value="P:polysaccharide catabolic process"/>
    <property type="evidence" value="ECO:0007669"/>
    <property type="project" value="UniProtKB-KW"/>
</dbReference>
<dbReference type="EMBL" id="JAQHRD010000008">
    <property type="protein sequence ID" value="KAJ6438137.1"/>
    <property type="molecule type" value="Genomic_DNA"/>
</dbReference>
<dbReference type="PANTHER" id="PTHR34002:SF9">
    <property type="entry name" value="XYLOGLUCAN-SPECIFIC ENDO-BETA-1,4-GLUCANASE A"/>
    <property type="match status" value="1"/>
</dbReference>
<keyword evidence="5" id="KW-1185">Reference proteome</keyword>
<dbReference type="SUPFAM" id="SSF49899">
    <property type="entry name" value="Concanavalin A-like lectins/glucanases"/>
    <property type="match status" value="1"/>
</dbReference>
<name>A0AB34FI48_9HYPO</name>
<dbReference type="InterPro" id="IPR013320">
    <property type="entry name" value="ConA-like_dom_sf"/>
</dbReference>
<keyword evidence="3" id="KW-1133">Transmembrane helix</keyword>
<proteinExistence type="inferred from homology"/>
<dbReference type="InterPro" id="IPR002594">
    <property type="entry name" value="GH12"/>
</dbReference>
<organism evidence="4 5">
    <name type="scientific">Purpureocillium lavendulum</name>
    <dbReference type="NCBI Taxonomy" id="1247861"/>
    <lineage>
        <taxon>Eukaryota</taxon>
        <taxon>Fungi</taxon>
        <taxon>Dikarya</taxon>
        <taxon>Ascomycota</taxon>
        <taxon>Pezizomycotina</taxon>
        <taxon>Sordariomycetes</taxon>
        <taxon>Hypocreomycetidae</taxon>
        <taxon>Hypocreales</taxon>
        <taxon>Ophiocordycipitaceae</taxon>
        <taxon>Purpureocillium</taxon>
    </lineage>
</organism>
<keyword evidence="2" id="KW-0378">Hydrolase</keyword>
<keyword evidence="2" id="KW-0326">Glycosidase</keyword>
<evidence type="ECO:0000313" key="5">
    <source>
        <dbReference type="Proteomes" id="UP001163105"/>
    </source>
</evidence>
<feature type="transmembrane region" description="Helical" evidence="3">
    <location>
        <begin position="6"/>
        <end position="25"/>
    </location>
</feature>
<comment type="similarity">
    <text evidence="1 2">Belongs to the glycosyl hydrolase 12 (cellulase H) family.</text>
</comment>
<accession>A0AB34FI48</accession>
<keyword evidence="2" id="KW-0119">Carbohydrate metabolism</keyword>
<dbReference type="Proteomes" id="UP001163105">
    <property type="component" value="Unassembled WGS sequence"/>
</dbReference>
<evidence type="ECO:0000256" key="1">
    <source>
        <dbReference type="ARBA" id="ARBA00005519"/>
    </source>
</evidence>
<dbReference type="GO" id="GO:0008810">
    <property type="term" value="F:cellulase activity"/>
    <property type="evidence" value="ECO:0007669"/>
    <property type="project" value="InterPro"/>
</dbReference>
<dbReference type="PANTHER" id="PTHR34002">
    <property type="entry name" value="BLR1656 PROTEIN"/>
    <property type="match status" value="1"/>
</dbReference>